<evidence type="ECO:0008006" key="3">
    <source>
        <dbReference type="Google" id="ProtNLM"/>
    </source>
</evidence>
<evidence type="ECO:0000313" key="2">
    <source>
        <dbReference type="Proteomes" id="UP001295462"/>
    </source>
</evidence>
<protein>
    <recommendedName>
        <fullName evidence="3">Secreted protein</fullName>
    </recommendedName>
</protein>
<dbReference type="EMBL" id="CAKMUD010000095">
    <property type="protein sequence ID" value="CAH1600401.1"/>
    <property type="molecule type" value="Genomic_DNA"/>
</dbReference>
<evidence type="ECO:0000313" key="1">
    <source>
        <dbReference type="EMBL" id="CAH1600401.1"/>
    </source>
</evidence>
<organism evidence="1 2">
    <name type="scientific">Vibrio jasicida</name>
    <dbReference type="NCBI Taxonomy" id="766224"/>
    <lineage>
        <taxon>Bacteria</taxon>
        <taxon>Pseudomonadati</taxon>
        <taxon>Pseudomonadota</taxon>
        <taxon>Gammaproteobacteria</taxon>
        <taxon>Vibrionales</taxon>
        <taxon>Vibrionaceae</taxon>
        <taxon>Vibrio</taxon>
    </lineage>
</organism>
<proteinExistence type="predicted"/>
<reference evidence="1" key="1">
    <citation type="submission" date="2022-01" db="EMBL/GenBank/DDBJ databases">
        <authorList>
            <person name="Lagorce A."/>
        </authorList>
    </citation>
    <scope>NUCLEOTIDE SEQUENCE</scope>
    <source>
        <strain evidence="1">Th15_F1_A12</strain>
    </source>
</reference>
<accession>A0AAU9QVI8</accession>
<sequence length="66" mass="7438">MLSVHCFSVAANIATLRIAAFGKIVPHLLDNHVCSTLFIALKAWHIRHQNKAQSQQIEICERPRCS</sequence>
<name>A0AAU9QVI8_9VIBR</name>
<comment type="caution">
    <text evidence="1">The sequence shown here is derived from an EMBL/GenBank/DDBJ whole genome shotgun (WGS) entry which is preliminary data.</text>
</comment>
<dbReference type="AlphaFoldDB" id="A0AAU9QVI8"/>
<dbReference type="Proteomes" id="UP001295462">
    <property type="component" value="Unassembled WGS sequence"/>
</dbReference>
<gene>
    <name evidence="1" type="ORF">THF1A12_400051</name>
</gene>